<proteinExistence type="predicted"/>
<sequence>MEEGRRYGDPSGFMVKNKSSSGCLIMRKKGNDGVGGVGSSGSRKVFGSKKEKKRARMDMSDSGSSGELLMPPRRKIGSETLRVCNGLYDKGIVEQNDIGRKRSREEIARSNEVDVIGRNGDDFSERMRNRLDEFDFDDYGGNDGEMMRRKRFDEDGKEGRRFFGSMMLGRSGIGREYERSGIEREYERSGIEREYETGSTRHPIVDRRKSSYFGRTSRLNWRDHGDRDGPHPSTSFYRDKYDSDEPIRVQGKNGVLKVMVNKKKVGGSLKSYGLLEAEEKRKGLRIEDTVKKNVLIHPLFYPESKSADKASSFVRTLEKPVNMPKSLSTKNSSTRNSKVRDHDSEDSDASLKLGLNDMEACNSSKTPLPTKNFKGRGVHSVDSDTSLKLGLKNTEAHKSVKGASSGAEITTCNQLPSARVKEGKVKRGTGTEKQKLRERIRGMLLNAGWTIDYRPRRNRDYLDAVYINPTGTAYWSIIKAYDALLKQLNDEEEEAKSKADGSPFTPLSDEVLSQLTRKTRKKMEKEMKRKRRDSSDSENAQETAARKSSSSRHDEESIDSGSHGEKLTSSMKQGSKSLKSGTNGNSSLNVNTEGESSIPHLHDGMEKMPSGSNSHQGRKSRKLGRCTLLARNSNEGLNSESDGFVPYAGKRTVLSWLIDCGSVQLSQKVQYMNRRRTKVMLEGWITRDGIHCGCCSKILTVSKFEIHAGSKLRQPFQNIYLDSGVSLLECQIDAWNRQESIEHIGFHSLNMDGDDPNDDMCGLCGDGGDLICCDGCPSTFHQSCLGIQMLPPGDWHCPHCTCKFCGIASENISQGDGDGATACELLTCSMCAKKYHKSCIQEIDALSIDTNPSFTCFCGKTCRELFEQLQKYIGVKNELEAGFSWSLIHKTDVDLDIPPQGLSQRVECNSKLAVALSVMDECFLPIVDRRSGINLIHNVLYNCRSNFSRLNFSGFYAAILEKGDEIISAASIRFHGTQLAEMPFIGTCHIYRRQGMCHRLFCAIESALCSLKVQKLIIPAISELADTWAKVFYFTTLDESLKQELKSMNILVFPGIDMLQKQLLDQENIDGNWTTSPGAKRREFKDGQSIILEAAVKSDIDSSTMQDDLNECDNGGLECSSGTNDELAATNSGSQSFDSGDKLDETALEKKSQCISSTSHDLDKTANSDSPGGDNYQSCIQGDGSPTNSDSRCLGVSLDDTSVMSSPLVASDELKTLVSINRNTCADSDSGNKLADLTSNKKCLINSDPRGDREEENELEAGSPVIDNIQSCEKGKIGDARALNLNEYTSDELRISIEEGTKPVDSQYEVELAFKGKRQLDLGANNSAAEMLAKSAMDSHNEDKSHSGPDDIRTIKVDVAGLEAVPSTTGTTVDNCSEKVDEVPIMSVSMSNAADESSCKLT</sequence>
<dbReference type="Pfam" id="PF22970">
    <property type="entry name" value="DUF7028"/>
    <property type="match status" value="1"/>
</dbReference>
<feature type="compositionally biased region" description="Polar residues" evidence="7">
    <location>
        <begin position="325"/>
        <end position="336"/>
    </location>
</feature>
<dbReference type="GO" id="GO:0006357">
    <property type="term" value="P:regulation of transcription by RNA polymerase II"/>
    <property type="evidence" value="ECO:0000318"/>
    <property type="project" value="GO_Central"/>
</dbReference>
<comment type="subcellular location">
    <subcellularLocation>
        <location evidence="1">Nucleus</location>
    </subcellularLocation>
</comment>
<keyword evidence="2" id="KW-0479">Metal-binding</keyword>
<dbReference type="InterPro" id="IPR019787">
    <property type="entry name" value="Znf_PHD-finger"/>
</dbReference>
<feature type="compositionally biased region" description="Basic residues" evidence="7">
    <location>
        <begin position="517"/>
        <end position="532"/>
    </location>
</feature>
<keyword evidence="5" id="KW-0539">Nucleus</keyword>
<evidence type="ECO:0000256" key="4">
    <source>
        <dbReference type="ARBA" id="ARBA00022833"/>
    </source>
</evidence>
<dbReference type="CDD" id="cd15532">
    <property type="entry name" value="PHD2_CHD_II"/>
    <property type="match status" value="1"/>
</dbReference>
<feature type="compositionally biased region" description="Polar residues" evidence="7">
    <location>
        <begin position="1167"/>
        <end position="1191"/>
    </location>
</feature>
<dbReference type="GO" id="GO:0008270">
    <property type="term" value="F:zinc ion binding"/>
    <property type="evidence" value="ECO:0007669"/>
    <property type="project" value="UniProtKB-KW"/>
</dbReference>
<dbReference type="InterPro" id="IPR011011">
    <property type="entry name" value="Znf_FYVE_PHD"/>
</dbReference>
<feature type="region of interest" description="Disordered" evidence="7">
    <location>
        <begin position="1"/>
        <end position="73"/>
    </location>
</feature>
<name>A0A2C9UEA8_MANES</name>
<dbReference type="InterPro" id="IPR032308">
    <property type="entry name" value="TDBD"/>
</dbReference>
<feature type="compositionally biased region" description="Polar residues" evidence="7">
    <location>
        <begin position="1120"/>
        <end position="1138"/>
    </location>
</feature>
<dbReference type="InterPro" id="IPR001965">
    <property type="entry name" value="Znf_PHD"/>
</dbReference>
<dbReference type="SUPFAM" id="SSF57903">
    <property type="entry name" value="FYVE/PHD zinc finger"/>
    <property type="match status" value="1"/>
</dbReference>
<dbReference type="Gramene" id="Manes.15G029000.8.v8.1">
    <property type="protein sequence ID" value="Manes.15G029000.8.v8.1.CDS"/>
    <property type="gene ID" value="Manes.15G029000.v8.1"/>
</dbReference>
<feature type="domain" description="PHD-type" evidence="8">
    <location>
        <begin position="758"/>
        <end position="803"/>
    </location>
</feature>
<dbReference type="SMART" id="SM00249">
    <property type="entry name" value="PHD"/>
    <property type="match status" value="2"/>
</dbReference>
<feature type="compositionally biased region" description="Basic and acidic residues" evidence="7">
    <location>
        <begin position="1139"/>
        <end position="1152"/>
    </location>
</feature>
<dbReference type="Gramene" id="Manes.15G029000.9.v8.1">
    <property type="protein sequence ID" value="Manes.15G029000.9.v8.1.CDS"/>
    <property type="gene ID" value="Manes.15G029000.v8.1"/>
</dbReference>
<evidence type="ECO:0000313" key="9">
    <source>
        <dbReference type="EMBL" id="OAY27948.1"/>
    </source>
</evidence>
<dbReference type="EMBL" id="CM004401">
    <property type="protein sequence ID" value="OAY27948.1"/>
    <property type="molecule type" value="Genomic_DNA"/>
</dbReference>
<accession>A0A2C9UEA8</accession>
<organism evidence="9 10">
    <name type="scientific">Manihot esculenta</name>
    <name type="common">Cassava</name>
    <name type="synonym">Jatropha manihot</name>
    <dbReference type="NCBI Taxonomy" id="3983"/>
    <lineage>
        <taxon>Eukaryota</taxon>
        <taxon>Viridiplantae</taxon>
        <taxon>Streptophyta</taxon>
        <taxon>Embryophyta</taxon>
        <taxon>Tracheophyta</taxon>
        <taxon>Spermatophyta</taxon>
        <taxon>Magnoliopsida</taxon>
        <taxon>eudicotyledons</taxon>
        <taxon>Gunneridae</taxon>
        <taxon>Pentapetalae</taxon>
        <taxon>rosids</taxon>
        <taxon>fabids</taxon>
        <taxon>Malpighiales</taxon>
        <taxon>Euphorbiaceae</taxon>
        <taxon>Crotonoideae</taxon>
        <taxon>Manihoteae</taxon>
        <taxon>Manihot</taxon>
    </lineage>
</organism>
<dbReference type="Pfam" id="PF16135">
    <property type="entry name" value="TDBD"/>
    <property type="match status" value="1"/>
</dbReference>
<feature type="compositionally biased region" description="Basic residues" evidence="7">
    <location>
        <begin position="46"/>
        <end position="55"/>
    </location>
</feature>
<dbReference type="InterPro" id="IPR054292">
    <property type="entry name" value="DUF7028"/>
</dbReference>
<feature type="region of interest" description="Disordered" evidence="7">
    <location>
        <begin position="322"/>
        <end position="349"/>
    </location>
</feature>
<dbReference type="OrthoDB" id="429143at2759"/>
<dbReference type="Pfam" id="PF00628">
    <property type="entry name" value="PHD"/>
    <property type="match status" value="1"/>
</dbReference>
<evidence type="ECO:0000256" key="2">
    <source>
        <dbReference type="ARBA" id="ARBA00022723"/>
    </source>
</evidence>
<evidence type="ECO:0000256" key="3">
    <source>
        <dbReference type="ARBA" id="ARBA00022771"/>
    </source>
</evidence>
<evidence type="ECO:0000259" key="8">
    <source>
        <dbReference type="PROSITE" id="PS50016"/>
    </source>
</evidence>
<dbReference type="PROSITE" id="PS50016">
    <property type="entry name" value="ZF_PHD_2"/>
    <property type="match status" value="1"/>
</dbReference>
<dbReference type="InterPro" id="IPR056511">
    <property type="entry name" value="IDM1_C"/>
</dbReference>
<keyword evidence="10" id="KW-1185">Reference proteome</keyword>
<reference evidence="10" key="1">
    <citation type="journal article" date="2016" name="Nat. Biotechnol.">
        <title>Sequencing wild and cultivated cassava and related species reveals extensive interspecific hybridization and genetic diversity.</title>
        <authorList>
            <person name="Bredeson J.V."/>
            <person name="Lyons J.B."/>
            <person name="Prochnik S.E."/>
            <person name="Wu G.A."/>
            <person name="Ha C.M."/>
            <person name="Edsinger-Gonzales E."/>
            <person name="Grimwood J."/>
            <person name="Schmutz J."/>
            <person name="Rabbi I.Y."/>
            <person name="Egesi C."/>
            <person name="Nauluvula P."/>
            <person name="Lebot V."/>
            <person name="Ndunguru J."/>
            <person name="Mkamilo G."/>
            <person name="Bart R.S."/>
            <person name="Setter T.L."/>
            <person name="Gleadow R.M."/>
            <person name="Kulakow P."/>
            <person name="Ferguson M.E."/>
            <person name="Rounsley S."/>
            <person name="Rokhsar D.S."/>
        </authorList>
    </citation>
    <scope>NUCLEOTIDE SEQUENCE [LARGE SCALE GENOMIC DNA]</scope>
    <source>
        <strain evidence="10">cv. AM560-2</strain>
    </source>
</reference>
<dbReference type="Gramene" id="Manes.15G029000.7.v8.1">
    <property type="protein sequence ID" value="Manes.15G029000.7.v8.1.CDS"/>
    <property type="gene ID" value="Manes.15G029000.v8.1"/>
</dbReference>
<dbReference type="GO" id="GO:0003714">
    <property type="term" value="F:transcription corepressor activity"/>
    <property type="evidence" value="ECO:0000318"/>
    <property type="project" value="GO_Central"/>
</dbReference>
<feature type="region of interest" description="Disordered" evidence="7">
    <location>
        <begin position="1113"/>
        <end position="1191"/>
    </location>
</feature>
<dbReference type="Gene3D" id="3.30.40.10">
    <property type="entry name" value="Zinc/RING finger domain, C3HC4 (zinc finger)"/>
    <property type="match status" value="1"/>
</dbReference>
<feature type="compositionally biased region" description="Polar residues" evidence="7">
    <location>
        <begin position="537"/>
        <end position="548"/>
    </location>
</feature>
<evidence type="ECO:0000256" key="1">
    <source>
        <dbReference type="ARBA" id="ARBA00004123"/>
    </source>
</evidence>
<evidence type="ECO:0000256" key="5">
    <source>
        <dbReference type="ARBA" id="ARBA00023242"/>
    </source>
</evidence>
<dbReference type="PANTHER" id="PTHR46508">
    <property type="entry name" value="PHD FINGER FAMILY PROTEIN"/>
    <property type="match status" value="1"/>
</dbReference>
<dbReference type="InterPro" id="IPR013083">
    <property type="entry name" value="Znf_RING/FYVE/PHD"/>
</dbReference>
<dbReference type="Proteomes" id="UP000091857">
    <property type="component" value="Chromosome 15"/>
</dbReference>
<gene>
    <name evidence="9" type="ORF">MANES_15G029000v8</name>
</gene>
<dbReference type="Gramene" id="Manes.15G029000.6.v8.1">
    <property type="protein sequence ID" value="Manes.15G029000.6.v8.1.CDS"/>
    <property type="gene ID" value="Manes.15G029000.v8.1"/>
</dbReference>
<dbReference type="Pfam" id="PF23209">
    <property type="entry name" value="IDM1_C"/>
    <property type="match status" value="1"/>
</dbReference>
<dbReference type="OMA" id="YQNIFLE"/>
<dbReference type="GO" id="GO:0005634">
    <property type="term" value="C:nucleus"/>
    <property type="evidence" value="ECO:0000318"/>
    <property type="project" value="GO_Central"/>
</dbReference>
<feature type="region of interest" description="Disordered" evidence="7">
    <location>
        <begin position="494"/>
        <end position="621"/>
    </location>
</feature>
<feature type="compositionally biased region" description="Polar residues" evidence="7">
    <location>
        <begin position="567"/>
        <end position="595"/>
    </location>
</feature>
<keyword evidence="4" id="KW-0862">Zinc</keyword>
<dbReference type="PANTHER" id="PTHR46508:SF3">
    <property type="entry name" value="ACYL-COA N-ACYLTRANSFERASE WITH RING_FYVE_PHD-TYPE ZINC FINGER PROTEIN"/>
    <property type="match status" value="1"/>
</dbReference>
<evidence type="ECO:0000256" key="7">
    <source>
        <dbReference type="SAM" id="MobiDB-lite"/>
    </source>
</evidence>
<keyword evidence="3 6" id="KW-0863">Zinc-finger</keyword>
<evidence type="ECO:0000256" key="6">
    <source>
        <dbReference type="PROSITE-ProRule" id="PRU00146"/>
    </source>
</evidence>
<dbReference type="STRING" id="3983.A0A2C9UEA8"/>
<protein>
    <recommendedName>
        <fullName evidence="8">PHD-type domain-containing protein</fullName>
    </recommendedName>
</protein>
<evidence type="ECO:0000313" key="10">
    <source>
        <dbReference type="Proteomes" id="UP000091857"/>
    </source>
</evidence>
<comment type="caution">
    <text evidence="9">The sequence shown here is derived from an EMBL/GenBank/DDBJ whole genome shotgun (WGS) entry which is preliminary data.</text>
</comment>